<feature type="region of interest" description="Disordered" evidence="1">
    <location>
        <begin position="53"/>
        <end position="73"/>
    </location>
</feature>
<gene>
    <name evidence="2" type="ORF">BCR44DRAFT_1440112</name>
</gene>
<evidence type="ECO:0000313" key="3">
    <source>
        <dbReference type="Proteomes" id="UP000193411"/>
    </source>
</evidence>
<dbReference type="Proteomes" id="UP000193411">
    <property type="component" value="Unassembled WGS sequence"/>
</dbReference>
<keyword evidence="3" id="KW-1185">Reference proteome</keyword>
<dbReference type="AlphaFoldDB" id="A0A1Y2HF92"/>
<proteinExistence type="predicted"/>
<evidence type="ECO:0000256" key="1">
    <source>
        <dbReference type="SAM" id="MobiDB-lite"/>
    </source>
</evidence>
<evidence type="ECO:0000313" key="2">
    <source>
        <dbReference type="EMBL" id="ORZ32561.1"/>
    </source>
</evidence>
<organism evidence="2 3">
    <name type="scientific">Catenaria anguillulae PL171</name>
    <dbReference type="NCBI Taxonomy" id="765915"/>
    <lineage>
        <taxon>Eukaryota</taxon>
        <taxon>Fungi</taxon>
        <taxon>Fungi incertae sedis</taxon>
        <taxon>Blastocladiomycota</taxon>
        <taxon>Blastocladiomycetes</taxon>
        <taxon>Blastocladiales</taxon>
        <taxon>Catenariaceae</taxon>
        <taxon>Catenaria</taxon>
    </lineage>
</organism>
<accession>A0A1Y2HF92</accession>
<reference evidence="2 3" key="1">
    <citation type="submission" date="2016-07" db="EMBL/GenBank/DDBJ databases">
        <title>Pervasive Adenine N6-methylation of Active Genes in Fungi.</title>
        <authorList>
            <consortium name="DOE Joint Genome Institute"/>
            <person name="Mondo S.J."/>
            <person name="Dannebaum R.O."/>
            <person name="Kuo R.C."/>
            <person name="Labutti K."/>
            <person name="Haridas S."/>
            <person name="Kuo A."/>
            <person name="Salamov A."/>
            <person name="Ahrendt S.R."/>
            <person name="Lipzen A."/>
            <person name="Sullivan W."/>
            <person name="Andreopoulos W.B."/>
            <person name="Clum A."/>
            <person name="Lindquist E."/>
            <person name="Daum C."/>
            <person name="Ramamoorthy G.K."/>
            <person name="Gryganskyi A."/>
            <person name="Culley D."/>
            <person name="Magnuson J.K."/>
            <person name="James T.Y."/>
            <person name="O'Malley M.A."/>
            <person name="Stajich J.E."/>
            <person name="Spatafora J.W."/>
            <person name="Visel A."/>
            <person name="Grigoriev I.V."/>
        </authorList>
    </citation>
    <scope>NUCLEOTIDE SEQUENCE [LARGE SCALE GENOMIC DNA]</scope>
    <source>
        <strain evidence="2 3">PL171</strain>
    </source>
</reference>
<name>A0A1Y2HF92_9FUNG</name>
<protein>
    <submittedName>
        <fullName evidence="2">Uncharacterized protein</fullName>
    </submittedName>
</protein>
<sequence length="73" mass="7821">MIPSVYYQLTCLHPMAVHPCVPPDRQPRVPLSLRLRNTSSKSIVMAGTAVMSVAPSPNSSRPAPPRHASCSGI</sequence>
<dbReference type="EMBL" id="MCFL01000045">
    <property type="protein sequence ID" value="ORZ32561.1"/>
    <property type="molecule type" value="Genomic_DNA"/>
</dbReference>
<comment type="caution">
    <text evidence="2">The sequence shown here is derived from an EMBL/GenBank/DDBJ whole genome shotgun (WGS) entry which is preliminary data.</text>
</comment>